<sequence length="62" mass="6824">MITVTPDEYNQLIAEVAELDPGDLARLALVVAELRRATPGRTDLADLADTVDRRMDQVIMGQ</sequence>
<comment type="caution">
    <text evidence="1">The sequence shown here is derived from an EMBL/GenBank/DDBJ whole genome shotgun (WGS) entry which is preliminary data.</text>
</comment>
<dbReference type="RefSeq" id="WP_279951014.1">
    <property type="nucleotide sequence ID" value="NZ_BAABEN010000012.1"/>
</dbReference>
<evidence type="ECO:0000313" key="2">
    <source>
        <dbReference type="Proteomes" id="UP001607069"/>
    </source>
</evidence>
<accession>A0ABW7HMA2</accession>
<dbReference type="Proteomes" id="UP001607069">
    <property type="component" value="Unassembled WGS sequence"/>
</dbReference>
<proteinExistence type="predicted"/>
<organism evidence="1 2">
    <name type="scientific">Streptomyces chitinivorans</name>
    <dbReference type="NCBI Taxonomy" id="1257027"/>
    <lineage>
        <taxon>Bacteria</taxon>
        <taxon>Bacillati</taxon>
        <taxon>Actinomycetota</taxon>
        <taxon>Actinomycetes</taxon>
        <taxon>Kitasatosporales</taxon>
        <taxon>Streptomycetaceae</taxon>
        <taxon>Streptomyces</taxon>
    </lineage>
</organism>
<dbReference type="EMBL" id="JBIHMK010000004">
    <property type="protein sequence ID" value="MFH0246982.1"/>
    <property type="molecule type" value="Genomic_DNA"/>
</dbReference>
<reference evidence="1 2" key="1">
    <citation type="submission" date="2024-10" db="EMBL/GenBank/DDBJ databases">
        <authorList>
            <person name="Cho J.-C."/>
        </authorList>
    </citation>
    <scope>NUCLEOTIDE SEQUENCE [LARGE SCALE GENOMIC DNA]</scope>
    <source>
        <strain evidence="1 2">KCTC29696</strain>
    </source>
</reference>
<gene>
    <name evidence="1" type="ORF">ACG5V6_01925</name>
</gene>
<keyword evidence="2" id="KW-1185">Reference proteome</keyword>
<protein>
    <submittedName>
        <fullName evidence="1">Uncharacterized protein</fullName>
    </submittedName>
</protein>
<name>A0ABW7HMA2_9ACTN</name>
<evidence type="ECO:0000313" key="1">
    <source>
        <dbReference type="EMBL" id="MFH0246982.1"/>
    </source>
</evidence>